<proteinExistence type="predicted"/>
<dbReference type="EMBL" id="AACCVU010000015">
    <property type="protein sequence ID" value="EAK0395495.1"/>
    <property type="molecule type" value="Genomic_DNA"/>
</dbReference>
<protein>
    <recommendedName>
        <fullName evidence="3">TIR domain protein</fullName>
    </recommendedName>
</protein>
<evidence type="ECO:0008006" key="3">
    <source>
        <dbReference type="Google" id="ProtNLM"/>
    </source>
</evidence>
<name>A0A5T0LJ06_CAMJU</name>
<gene>
    <name evidence="1" type="ORF">YO11_08160</name>
    <name evidence="2" type="ORF">YP41_08090</name>
</gene>
<dbReference type="RefSeq" id="WP_100617409.1">
    <property type="nucleotide sequence ID" value="NZ_CP029053.1"/>
</dbReference>
<dbReference type="EMBL" id="AACCUL010000015">
    <property type="protein sequence ID" value="EAK0334879.1"/>
    <property type="molecule type" value="Genomic_DNA"/>
</dbReference>
<organism evidence="2">
    <name type="scientific">Campylobacter jejuni</name>
    <dbReference type="NCBI Taxonomy" id="197"/>
    <lineage>
        <taxon>Bacteria</taxon>
        <taxon>Pseudomonadati</taxon>
        <taxon>Campylobacterota</taxon>
        <taxon>Epsilonproteobacteria</taxon>
        <taxon>Campylobacterales</taxon>
        <taxon>Campylobacteraceae</taxon>
        <taxon>Campylobacter</taxon>
    </lineage>
</organism>
<dbReference type="SUPFAM" id="SSF52200">
    <property type="entry name" value="Toll/Interleukin receptor TIR domain"/>
    <property type="match status" value="1"/>
</dbReference>
<comment type="caution">
    <text evidence="2">The sequence shown here is derived from an EMBL/GenBank/DDBJ whole genome shotgun (WGS) entry which is preliminary data.</text>
</comment>
<reference evidence="2" key="1">
    <citation type="submission" date="2018-05" db="EMBL/GenBank/DDBJ databases">
        <authorList>
            <consortium name="PulseNet: The National Subtyping Network for Foodborne Disease Surveillance"/>
            <person name="Tarr C.L."/>
            <person name="Trees E."/>
            <person name="Katz L.S."/>
            <person name="Carleton-Romer H.A."/>
            <person name="Stroika S."/>
            <person name="Kucerova Z."/>
            <person name="Roache K.F."/>
            <person name="Sabol A.L."/>
            <person name="Besser J."/>
            <person name="Gerner-Smidt P."/>
        </authorList>
    </citation>
    <scope>NUCLEOTIDE SEQUENCE</scope>
    <source>
        <strain evidence="1">2009D7493</strain>
        <strain evidence="2">2009D7494</strain>
    </source>
</reference>
<dbReference type="InterPro" id="IPR035897">
    <property type="entry name" value="Toll_tir_struct_dom_sf"/>
</dbReference>
<accession>A0A5T0LJ06</accession>
<evidence type="ECO:0000313" key="1">
    <source>
        <dbReference type="EMBL" id="EAK0334879.1"/>
    </source>
</evidence>
<dbReference type="Gene3D" id="3.40.50.10140">
    <property type="entry name" value="Toll/interleukin-1 receptor homology (TIR) domain"/>
    <property type="match status" value="1"/>
</dbReference>
<dbReference type="AlphaFoldDB" id="A0A5T0LJ06"/>
<sequence>MQYFLIDELNIKESAYDRFLDKHDRESSNNYNYEAIKIFSDNNTIDGDKLQEYFFGTEKKYDVFISHFSQEKDKAIQLKKFLKEKCKVNAFVDSYVWGNYRKILSYIKKELEADNEEYLLANLHIMLQSSLRNIIESARYFIFINSKEHCNNNTIYSPWVYYELQEANRKHSNEANLNMENLCESFDISIKRNVYSFLKKFTIVDNISCFKDLIK</sequence>
<evidence type="ECO:0000313" key="2">
    <source>
        <dbReference type="EMBL" id="EAK0395495.1"/>
    </source>
</evidence>